<keyword evidence="3" id="KW-1185">Reference proteome</keyword>
<evidence type="ECO:0000313" key="2">
    <source>
        <dbReference type="EMBL" id="KAG6396165.1"/>
    </source>
</evidence>
<comment type="caution">
    <text evidence="2">The sequence shown here is derived from an EMBL/GenBank/DDBJ whole genome shotgun (WGS) entry which is preliminary data.</text>
</comment>
<reference evidence="2" key="1">
    <citation type="submission" date="2018-01" db="EMBL/GenBank/DDBJ databases">
        <authorList>
            <person name="Mao J.F."/>
        </authorList>
    </citation>
    <scope>NUCLEOTIDE SEQUENCE</scope>
    <source>
        <strain evidence="2">Huo1</strain>
        <tissue evidence="2">Leaf</tissue>
    </source>
</reference>
<sequence>MKKFSVVNNDISGRLPSFNSGLELNFGGNSCLCGGPAGKCGGLSKKSLAIIIAAGDFGAAASLLLGFGLWSWS</sequence>
<gene>
    <name evidence="2" type="ORF">SASPL_142307</name>
</gene>
<organism evidence="2">
    <name type="scientific">Salvia splendens</name>
    <name type="common">Scarlet sage</name>
    <dbReference type="NCBI Taxonomy" id="180675"/>
    <lineage>
        <taxon>Eukaryota</taxon>
        <taxon>Viridiplantae</taxon>
        <taxon>Streptophyta</taxon>
        <taxon>Embryophyta</taxon>
        <taxon>Tracheophyta</taxon>
        <taxon>Spermatophyta</taxon>
        <taxon>Magnoliopsida</taxon>
        <taxon>eudicotyledons</taxon>
        <taxon>Gunneridae</taxon>
        <taxon>Pentapetalae</taxon>
        <taxon>asterids</taxon>
        <taxon>lamiids</taxon>
        <taxon>Lamiales</taxon>
        <taxon>Lamiaceae</taxon>
        <taxon>Nepetoideae</taxon>
        <taxon>Mentheae</taxon>
        <taxon>Salviinae</taxon>
        <taxon>Salvia</taxon>
        <taxon>Salvia subgen. Calosphace</taxon>
        <taxon>core Calosphace</taxon>
    </lineage>
</organism>
<evidence type="ECO:0000256" key="1">
    <source>
        <dbReference type="SAM" id="Phobius"/>
    </source>
</evidence>
<dbReference type="Proteomes" id="UP000298416">
    <property type="component" value="Unassembled WGS sequence"/>
</dbReference>
<evidence type="ECO:0000313" key="3">
    <source>
        <dbReference type="Proteomes" id="UP000298416"/>
    </source>
</evidence>
<feature type="transmembrane region" description="Helical" evidence="1">
    <location>
        <begin position="48"/>
        <end position="72"/>
    </location>
</feature>
<name>A0A8X8WIY4_SALSN</name>
<dbReference type="EMBL" id="PNBA02000016">
    <property type="protein sequence ID" value="KAG6396165.1"/>
    <property type="molecule type" value="Genomic_DNA"/>
</dbReference>
<keyword evidence="1" id="KW-0472">Membrane</keyword>
<proteinExistence type="predicted"/>
<reference evidence="2" key="2">
    <citation type="submission" date="2020-08" db="EMBL/GenBank/DDBJ databases">
        <title>Plant Genome Project.</title>
        <authorList>
            <person name="Zhang R.-G."/>
        </authorList>
    </citation>
    <scope>NUCLEOTIDE SEQUENCE</scope>
    <source>
        <strain evidence="2">Huo1</strain>
        <tissue evidence="2">Leaf</tissue>
    </source>
</reference>
<accession>A0A8X8WIY4</accession>
<dbReference type="AlphaFoldDB" id="A0A8X8WIY4"/>
<protein>
    <submittedName>
        <fullName evidence="2">Uncharacterized protein</fullName>
    </submittedName>
</protein>
<keyword evidence="1" id="KW-0812">Transmembrane</keyword>
<keyword evidence="1" id="KW-1133">Transmembrane helix</keyword>